<name>A0ABT9WXP0_9BACI</name>
<dbReference type="GO" id="GO:0004674">
    <property type="term" value="F:protein serine/threonine kinase activity"/>
    <property type="evidence" value="ECO:0007669"/>
    <property type="project" value="UniProtKB-EC"/>
</dbReference>
<dbReference type="EMBL" id="JAUSTT010000029">
    <property type="protein sequence ID" value="MDQ0177889.1"/>
    <property type="molecule type" value="Genomic_DNA"/>
</dbReference>
<keyword evidence="1" id="KW-1133">Transmembrane helix</keyword>
<dbReference type="SUPFAM" id="SSF56112">
    <property type="entry name" value="Protein kinase-like (PK-like)"/>
    <property type="match status" value="1"/>
</dbReference>
<dbReference type="PROSITE" id="PS50011">
    <property type="entry name" value="PROTEIN_KINASE_DOM"/>
    <property type="match status" value="1"/>
</dbReference>
<feature type="transmembrane region" description="Helical" evidence="1">
    <location>
        <begin position="300"/>
        <end position="320"/>
    </location>
</feature>
<proteinExistence type="predicted"/>
<dbReference type="EC" id="2.7.11.1" evidence="3"/>
<dbReference type="SMART" id="SM00220">
    <property type="entry name" value="S_TKc"/>
    <property type="match status" value="1"/>
</dbReference>
<dbReference type="InterPro" id="IPR000719">
    <property type="entry name" value="Prot_kinase_dom"/>
</dbReference>
<gene>
    <name evidence="3" type="ORF">J2S08_003780</name>
</gene>
<dbReference type="InterPro" id="IPR011009">
    <property type="entry name" value="Kinase-like_dom_sf"/>
</dbReference>
<comment type="caution">
    <text evidence="3">The sequence shown here is derived from an EMBL/GenBank/DDBJ whole genome shotgun (WGS) entry which is preliminary data.</text>
</comment>
<evidence type="ECO:0000259" key="2">
    <source>
        <dbReference type="PROSITE" id="PS50011"/>
    </source>
</evidence>
<evidence type="ECO:0000256" key="1">
    <source>
        <dbReference type="SAM" id="Phobius"/>
    </source>
</evidence>
<feature type="domain" description="Protein kinase" evidence="2">
    <location>
        <begin position="30"/>
        <end position="306"/>
    </location>
</feature>
<protein>
    <submittedName>
        <fullName evidence="3">Serine/threonine-protein kinase</fullName>
        <ecNumber evidence="3">2.7.11.1</ecNumber>
    </submittedName>
</protein>
<evidence type="ECO:0000313" key="3">
    <source>
        <dbReference type="EMBL" id="MDQ0177889.1"/>
    </source>
</evidence>
<reference evidence="3 4" key="1">
    <citation type="submission" date="2023-07" db="EMBL/GenBank/DDBJ databases">
        <title>Genomic Encyclopedia of Type Strains, Phase IV (KMG-IV): sequencing the most valuable type-strain genomes for metagenomic binning, comparative biology and taxonomic classification.</title>
        <authorList>
            <person name="Goeker M."/>
        </authorList>
    </citation>
    <scope>NUCLEOTIDE SEQUENCE [LARGE SCALE GENOMIC DNA]</scope>
    <source>
        <strain evidence="3 4">DSM 23837</strain>
    </source>
</reference>
<dbReference type="PANTHER" id="PTHR44167">
    <property type="entry name" value="OVARIAN-SPECIFIC SERINE/THREONINE-PROTEIN KINASE LOK-RELATED"/>
    <property type="match status" value="1"/>
</dbReference>
<evidence type="ECO:0000313" key="4">
    <source>
        <dbReference type="Proteomes" id="UP001223586"/>
    </source>
</evidence>
<dbReference type="PANTHER" id="PTHR44167:SF31">
    <property type="entry name" value="PROTEIN CBG02007"/>
    <property type="match status" value="1"/>
</dbReference>
<dbReference type="Pfam" id="PF00069">
    <property type="entry name" value="Pkinase"/>
    <property type="match status" value="1"/>
</dbReference>
<keyword evidence="3" id="KW-0418">Kinase</keyword>
<dbReference type="Proteomes" id="UP001223586">
    <property type="component" value="Unassembled WGS sequence"/>
</dbReference>
<accession>A0ABT9WXP0</accession>
<sequence length="323" mass="37337">MIMMIHPTSKNLFNYPPGTTIIGKWHKNSYTIIKKLGTGAIGTVYLVQGRKGYFALKMGKDSLSVTSEVNVLKAFQRVQGKNLCPAFIEMDDWEVKGRRILFYVMEYINGKDLLAFVQQKRASWIGVLMVQLLDHLHQIHRAGWVFGDLKPENLLVSGPGAVVRFVDVGGTTIQGRSIKEFTEFFDRGYWGLGTRRAEPSYDLFAVAMMMIDICYPQRFSKNQKYDGMKQLKQVIHHKKQLRLYEPVLFSALSGQYHSALEMKKDLLAILTNDRRGSQYKRNLSSIQQNRVRKRNRKTRFMETFFILLLITLLYAIYIFGQIV</sequence>
<dbReference type="Gene3D" id="1.10.510.10">
    <property type="entry name" value="Transferase(Phosphotransferase) domain 1"/>
    <property type="match status" value="1"/>
</dbReference>
<keyword evidence="3" id="KW-0808">Transferase</keyword>
<keyword evidence="1" id="KW-0812">Transmembrane</keyword>
<keyword evidence="4" id="KW-1185">Reference proteome</keyword>
<organism evidence="3 4">
    <name type="scientific">Bacillus chungangensis</name>
    <dbReference type="NCBI Taxonomy" id="587633"/>
    <lineage>
        <taxon>Bacteria</taxon>
        <taxon>Bacillati</taxon>
        <taxon>Bacillota</taxon>
        <taxon>Bacilli</taxon>
        <taxon>Bacillales</taxon>
        <taxon>Bacillaceae</taxon>
        <taxon>Bacillus</taxon>
    </lineage>
</organism>
<keyword evidence="1" id="KW-0472">Membrane</keyword>